<dbReference type="SUPFAM" id="SSF51445">
    <property type="entry name" value="(Trans)glycosidases"/>
    <property type="match status" value="1"/>
</dbReference>
<evidence type="ECO:0000259" key="4">
    <source>
        <dbReference type="Pfam" id="PF00150"/>
    </source>
</evidence>
<keyword evidence="2 3" id="KW-0326">Glycosidase</keyword>
<keyword evidence="6" id="KW-1185">Reference proteome</keyword>
<evidence type="ECO:0000256" key="3">
    <source>
        <dbReference type="RuleBase" id="RU361153"/>
    </source>
</evidence>
<dbReference type="InterPro" id="IPR017853">
    <property type="entry name" value="GH"/>
</dbReference>
<keyword evidence="1 3" id="KW-0378">Hydrolase</keyword>
<comment type="similarity">
    <text evidence="3">Belongs to the glycosyl hydrolase 5 (cellulase A) family.</text>
</comment>
<dbReference type="InterPro" id="IPR050386">
    <property type="entry name" value="Glycosyl_hydrolase_5"/>
</dbReference>
<proteinExistence type="inferred from homology"/>
<organism evidence="5 6">
    <name type="scientific">Plantactinospora mayteni</name>
    <dbReference type="NCBI Taxonomy" id="566021"/>
    <lineage>
        <taxon>Bacteria</taxon>
        <taxon>Bacillati</taxon>
        <taxon>Actinomycetota</taxon>
        <taxon>Actinomycetes</taxon>
        <taxon>Micromonosporales</taxon>
        <taxon>Micromonosporaceae</taxon>
        <taxon>Plantactinospora</taxon>
    </lineage>
</organism>
<gene>
    <name evidence="5" type="ORF">Pma05_59840</name>
</gene>
<name>A0ABQ4EXQ2_9ACTN</name>
<protein>
    <recommendedName>
        <fullName evidence="4">Glycoside hydrolase family 5 domain-containing protein</fullName>
    </recommendedName>
</protein>
<evidence type="ECO:0000313" key="5">
    <source>
        <dbReference type="EMBL" id="GIG99411.1"/>
    </source>
</evidence>
<evidence type="ECO:0000313" key="6">
    <source>
        <dbReference type="Proteomes" id="UP000621500"/>
    </source>
</evidence>
<dbReference type="Gene3D" id="3.20.20.80">
    <property type="entry name" value="Glycosidases"/>
    <property type="match status" value="1"/>
</dbReference>
<dbReference type="InterPro" id="IPR001547">
    <property type="entry name" value="Glyco_hydro_5"/>
</dbReference>
<dbReference type="EMBL" id="BONX01000044">
    <property type="protein sequence ID" value="GIG99411.1"/>
    <property type="molecule type" value="Genomic_DNA"/>
</dbReference>
<dbReference type="PANTHER" id="PTHR31297">
    <property type="entry name" value="GLUCAN ENDO-1,6-BETA-GLUCOSIDASE B"/>
    <property type="match status" value="1"/>
</dbReference>
<evidence type="ECO:0000256" key="1">
    <source>
        <dbReference type="ARBA" id="ARBA00022801"/>
    </source>
</evidence>
<comment type="caution">
    <text evidence="5">The sequence shown here is derived from an EMBL/GenBank/DDBJ whole genome shotgun (WGS) entry which is preliminary data.</text>
</comment>
<dbReference type="PANTHER" id="PTHR31297:SF13">
    <property type="entry name" value="PUTATIVE-RELATED"/>
    <property type="match status" value="1"/>
</dbReference>
<reference evidence="5 6" key="1">
    <citation type="submission" date="2021-01" db="EMBL/GenBank/DDBJ databases">
        <title>Whole genome shotgun sequence of Plantactinospora mayteni NBRC 109088.</title>
        <authorList>
            <person name="Komaki H."/>
            <person name="Tamura T."/>
        </authorList>
    </citation>
    <scope>NUCLEOTIDE SEQUENCE [LARGE SCALE GENOMIC DNA]</scope>
    <source>
        <strain evidence="5 6">NBRC 109088</strain>
    </source>
</reference>
<accession>A0ABQ4EXQ2</accession>
<sequence>MSVSRFALACPGGFLRTNGDQIVDGDGQPVIWRGIGLAGWLNFENWMTGFPAYEQGMRAAVRDVLGPERARFFFDRFLEHFFTADDARFIAGLGCNVVRIPVNYRHLEDDRRPFEIVESGFHHLDRAIELLAAVGVRTIIDLHALPGWQNQDWHSDNPTHVAQFWQHPHFQDRVVHLWREIAGRYRDEPWVAAYNPVNEPADPTGEVIGPYSRRLVEAIREVDPEHIVILEGNRYSNDFDVYAEPLPNVVYSHHDYAPPGYVPDGRYPGVAHLTHVWESPDGIGYEHGILLPDQSRDQYFDASVLERTYLKRSEYMLRTGTPVYVGEFNAVFTGEPERDRMRLDLLADQFEIYTRHRANWAFWPYKDIGVAAPLTVDPESPWMRRIRPVLEKKARLGVDLWGGRHDQIQQVMRPLQELFAREFPDYLPFPFGSEFLIGRLVPQILFAEALLPEFGELFRGMDEAAIDELMRSFRFDRCRPRQPLVELLRRACAEQASV</sequence>
<feature type="domain" description="Glycoside hydrolase family 5" evidence="4">
    <location>
        <begin position="83"/>
        <end position="365"/>
    </location>
</feature>
<dbReference type="Proteomes" id="UP000621500">
    <property type="component" value="Unassembled WGS sequence"/>
</dbReference>
<evidence type="ECO:0000256" key="2">
    <source>
        <dbReference type="ARBA" id="ARBA00023295"/>
    </source>
</evidence>
<dbReference type="Pfam" id="PF00150">
    <property type="entry name" value="Cellulase"/>
    <property type="match status" value="1"/>
</dbReference>